<dbReference type="AlphaFoldDB" id="A0A5B9QAY2"/>
<dbReference type="Gene3D" id="3.40.50.300">
    <property type="entry name" value="P-loop containing nucleotide triphosphate hydrolases"/>
    <property type="match status" value="1"/>
</dbReference>
<dbReference type="CDD" id="cd01127">
    <property type="entry name" value="TrwB_TraG_TraD_VirD4"/>
    <property type="match status" value="1"/>
</dbReference>
<organism evidence="2 3">
    <name type="scientific">Bythopirellula goksoeyrii</name>
    <dbReference type="NCBI Taxonomy" id="1400387"/>
    <lineage>
        <taxon>Bacteria</taxon>
        <taxon>Pseudomonadati</taxon>
        <taxon>Planctomycetota</taxon>
        <taxon>Planctomycetia</taxon>
        <taxon>Pirellulales</taxon>
        <taxon>Lacipirellulaceae</taxon>
        <taxon>Bythopirellula</taxon>
    </lineage>
</organism>
<protein>
    <submittedName>
        <fullName evidence="2">TraM recognition site of TraD and TraG</fullName>
    </submittedName>
</protein>
<dbReference type="EMBL" id="CP042913">
    <property type="protein sequence ID" value="QEG36214.1"/>
    <property type="molecule type" value="Genomic_DNA"/>
</dbReference>
<evidence type="ECO:0000259" key="1">
    <source>
        <dbReference type="Pfam" id="PF12696"/>
    </source>
</evidence>
<evidence type="ECO:0000313" key="2">
    <source>
        <dbReference type="EMBL" id="QEG36214.1"/>
    </source>
</evidence>
<dbReference type="SUPFAM" id="SSF52540">
    <property type="entry name" value="P-loop containing nucleoside triphosphate hydrolases"/>
    <property type="match status" value="1"/>
</dbReference>
<name>A0A5B9QAY2_9BACT</name>
<dbReference type="KEGG" id="bgok:Pr1d_35260"/>
<dbReference type="InterPro" id="IPR027417">
    <property type="entry name" value="P-loop_NTPase"/>
</dbReference>
<proteinExistence type="predicted"/>
<dbReference type="Proteomes" id="UP000323917">
    <property type="component" value="Chromosome"/>
</dbReference>
<evidence type="ECO:0000313" key="3">
    <source>
        <dbReference type="Proteomes" id="UP000323917"/>
    </source>
</evidence>
<reference evidence="2 3" key="1">
    <citation type="submission" date="2019-08" db="EMBL/GenBank/DDBJ databases">
        <title>Deep-cultivation of Planctomycetes and their phenomic and genomic characterization uncovers novel biology.</title>
        <authorList>
            <person name="Wiegand S."/>
            <person name="Jogler M."/>
            <person name="Boedeker C."/>
            <person name="Pinto D."/>
            <person name="Vollmers J."/>
            <person name="Rivas-Marin E."/>
            <person name="Kohn T."/>
            <person name="Peeters S.H."/>
            <person name="Heuer A."/>
            <person name="Rast P."/>
            <person name="Oberbeckmann S."/>
            <person name="Bunk B."/>
            <person name="Jeske O."/>
            <person name="Meyerdierks A."/>
            <person name="Storesund J.E."/>
            <person name="Kallscheuer N."/>
            <person name="Luecker S."/>
            <person name="Lage O.M."/>
            <person name="Pohl T."/>
            <person name="Merkel B.J."/>
            <person name="Hornburger P."/>
            <person name="Mueller R.-W."/>
            <person name="Bruemmer F."/>
            <person name="Labrenz M."/>
            <person name="Spormann A.M."/>
            <person name="Op den Camp H."/>
            <person name="Overmann J."/>
            <person name="Amann R."/>
            <person name="Jetten M.S.M."/>
            <person name="Mascher T."/>
            <person name="Medema M.H."/>
            <person name="Devos D.P."/>
            <person name="Kaster A.-K."/>
            <person name="Ovreas L."/>
            <person name="Rohde M."/>
            <person name="Galperin M.Y."/>
            <person name="Jogler C."/>
        </authorList>
    </citation>
    <scope>NUCLEOTIDE SEQUENCE [LARGE SCALE GENOMIC DNA]</scope>
    <source>
        <strain evidence="2 3">Pr1d</strain>
    </source>
</reference>
<keyword evidence="3" id="KW-1185">Reference proteome</keyword>
<feature type="domain" description="TraD/TraG TraM recognition site" evidence="1">
    <location>
        <begin position="271"/>
        <end position="380"/>
    </location>
</feature>
<sequence>MKARSDSICYGTDLATGQRVGYSRVAHYGTMMQIRGMTSGGKSVLMTSLMLQYLQPYQVGGKEVIDPLCIVDLGGDLFTFNLIMEECIRLGRVLKWLSLDPLDESYFFDPLQSCKSLSGSSARKANFVTAGLNLAYAEGFGTGYFGRLNYATIREAFIRLGHQGVVSPTLLELGEELSEMAKRQKQGREAAEALYALDQLLDYPSLTRGEDPTKRIDVDEALEDSQVLYFFLPTLQEPLAARAVGTLAAWTVINAAAYRQKTGQSKRNIPLVIDEAAQIVHGQSFQDALVLSRKYGIRIHMLYQSEAQLRSSRGTDMSQVVGDNCAVKAFFTTDTSKGQELADLQGYSKDEIVPRLGTSRSGLRTTTSEQENEEPILKRNSVIDTSSTFGEFFLLFNDGKGHREPIRMMSEFPTTLEKHAELSNLPLPRKVVPQTVPSVHKEECSVKVSTDSRDAHHDQRAAALRKLLAALKQEEKWKLSV</sequence>
<accession>A0A5B9QAY2</accession>
<dbReference type="Pfam" id="PF12696">
    <property type="entry name" value="TraG-D_C"/>
    <property type="match status" value="1"/>
</dbReference>
<dbReference type="InterPro" id="IPR032689">
    <property type="entry name" value="TraG-D_C"/>
</dbReference>
<gene>
    <name evidence="2" type="ORF">Pr1d_35260</name>
</gene>